<evidence type="ECO:0000313" key="2">
    <source>
        <dbReference type="Proteomes" id="UP000306631"/>
    </source>
</evidence>
<name>A0A4S2D1G7_STEMA</name>
<reference evidence="1 2" key="1">
    <citation type="submission" date="2019-04" db="EMBL/GenBank/DDBJ databases">
        <title>Microbes associate with the intestines of laboratory mice.</title>
        <authorList>
            <person name="Navarre W."/>
            <person name="Wong E."/>
            <person name="Huang K."/>
            <person name="Tropini C."/>
            <person name="Ng K."/>
            <person name="Yu B."/>
        </authorList>
    </citation>
    <scope>NUCLEOTIDE SEQUENCE [LARGE SCALE GENOMIC DNA]</scope>
    <source>
        <strain evidence="1 2">NM62_B4-13</strain>
    </source>
</reference>
<proteinExistence type="predicted"/>
<evidence type="ECO:0008006" key="3">
    <source>
        <dbReference type="Google" id="ProtNLM"/>
    </source>
</evidence>
<dbReference type="AlphaFoldDB" id="A0A4S2D1G7"/>
<dbReference type="Proteomes" id="UP000306631">
    <property type="component" value="Unassembled WGS sequence"/>
</dbReference>
<accession>A0A4S2D1G7</accession>
<gene>
    <name evidence="1" type="ORF">E5352_11365</name>
</gene>
<organism evidence="1 2">
    <name type="scientific">Stenotrophomonas maltophilia</name>
    <name type="common">Pseudomonas maltophilia</name>
    <name type="synonym">Xanthomonas maltophilia</name>
    <dbReference type="NCBI Taxonomy" id="40324"/>
    <lineage>
        <taxon>Bacteria</taxon>
        <taxon>Pseudomonadati</taxon>
        <taxon>Pseudomonadota</taxon>
        <taxon>Gammaproteobacteria</taxon>
        <taxon>Lysobacterales</taxon>
        <taxon>Lysobacteraceae</taxon>
        <taxon>Stenotrophomonas</taxon>
        <taxon>Stenotrophomonas maltophilia group</taxon>
    </lineage>
</organism>
<evidence type="ECO:0000313" key="1">
    <source>
        <dbReference type="EMBL" id="TGY33974.1"/>
    </source>
</evidence>
<protein>
    <recommendedName>
        <fullName evidence="3">WYL domain-containing protein</fullName>
    </recommendedName>
</protein>
<sequence length="103" mass="12131">MNREFIEAIHAKRKIRLSFHSKEDGRTLVRTCAPMDLGPSRRAHDKSDRFHFWDYDSDTARHTLSLLPQQIISIEVLSDNFDPAEFVSWEPDWLVARDWGPYS</sequence>
<dbReference type="OrthoDB" id="5518952at2"/>
<dbReference type="EMBL" id="SRYW01000008">
    <property type="protein sequence ID" value="TGY33974.1"/>
    <property type="molecule type" value="Genomic_DNA"/>
</dbReference>
<comment type="caution">
    <text evidence="1">The sequence shown here is derived from an EMBL/GenBank/DDBJ whole genome shotgun (WGS) entry which is preliminary data.</text>
</comment>